<evidence type="ECO:0000313" key="2">
    <source>
        <dbReference type="EMBL" id="CUX80285.1"/>
    </source>
</evidence>
<reference evidence="2 5" key="2">
    <citation type="submission" date="2016-01" db="EMBL/GenBank/DDBJ databases">
        <authorList>
            <person name="Varghese N."/>
        </authorList>
    </citation>
    <scope>NUCLEOTIDE SEQUENCE [LARGE SCALE GENOMIC DNA]</scope>
    <source>
        <strain evidence="2 5">HL-91</strain>
    </source>
</reference>
<dbReference type="OrthoDB" id="9815686at2"/>
<protein>
    <submittedName>
        <fullName evidence="3">Putative membrane protein</fullName>
    </submittedName>
    <submittedName>
        <fullName evidence="2">Uncharacterized membrane protein</fullName>
    </submittedName>
</protein>
<keyword evidence="1" id="KW-1133">Transmembrane helix</keyword>
<dbReference type="InterPro" id="IPR018750">
    <property type="entry name" value="DUF2306_membrane"/>
</dbReference>
<sequence>MSMSPILSAAPIIQLHVAAAVVAILLGPLALYWRQGTRLHKTAGYIWACAMAVLALSSFGIHSFAVIGPFSPLHGLALFTLWSLYEGIRRAQAGEIAIHRRVFRSLYWFGVMIAGLFNFLPGRTINRALLPESPELGYALIALGLAVAAVAVIRPYAGRLRRLVTIWS</sequence>
<feature type="transmembrane region" description="Helical" evidence="1">
    <location>
        <begin position="106"/>
        <end position="124"/>
    </location>
</feature>
<feature type="transmembrane region" description="Helical" evidence="1">
    <location>
        <begin position="12"/>
        <end position="32"/>
    </location>
</feature>
<keyword evidence="1" id="KW-0472">Membrane</keyword>
<evidence type="ECO:0000313" key="4">
    <source>
        <dbReference type="Proteomes" id="UP000050413"/>
    </source>
</evidence>
<dbReference type="EMBL" id="LJSG01000011">
    <property type="protein sequence ID" value="KPP92643.1"/>
    <property type="molecule type" value="Genomic_DNA"/>
</dbReference>
<dbReference type="Proteomes" id="UP000050413">
    <property type="component" value="Unassembled WGS sequence"/>
</dbReference>
<comment type="caution">
    <text evidence="3">The sequence shown here is derived from an EMBL/GenBank/DDBJ whole genome shotgun (WGS) entry which is preliminary data.</text>
</comment>
<feature type="transmembrane region" description="Helical" evidence="1">
    <location>
        <begin position="136"/>
        <end position="153"/>
    </location>
</feature>
<evidence type="ECO:0000256" key="1">
    <source>
        <dbReference type="SAM" id="Phobius"/>
    </source>
</evidence>
<dbReference type="AlphaFoldDB" id="A0A0P7YQS3"/>
<keyword evidence="5" id="KW-1185">Reference proteome</keyword>
<evidence type="ECO:0000313" key="3">
    <source>
        <dbReference type="EMBL" id="KPP92643.1"/>
    </source>
</evidence>
<organism evidence="3 4">
    <name type="scientific">Roseibaca calidilacus</name>
    <dbReference type="NCBI Taxonomy" id="1666912"/>
    <lineage>
        <taxon>Bacteria</taxon>
        <taxon>Pseudomonadati</taxon>
        <taxon>Pseudomonadota</taxon>
        <taxon>Alphaproteobacteria</taxon>
        <taxon>Rhodobacterales</taxon>
        <taxon>Paracoccaceae</taxon>
        <taxon>Roseinatronobacter</taxon>
    </lineage>
</organism>
<dbReference type="EMBL" id="FBYC01000004">
    <property type="protein sequence ID" value="CUX80285.1"/>
    <property type="molecule type" value="Genomic_DNA"/>
</dbReference>
<dbReference type="RefSeq" id="WP_072245356.1">
    <property type="nucleotide sequence ID" value="NZ_FBYC01000004.1"/>
</dbReference>
<accession>A0A0P7YQS3</accession>
<keyword evidence="1" id="KW-0812">Transmembrane</keyword>
<proteinExistence type="predicted"/>
<reference evidence="3 4" key="1">
    <citation type="submission" date="2015-09" db="EMBL/GenBank/DDBJ databases">
        <title>Identification and resolution of microdiversity through metagenomic sequencing of parallel consortia.</title>
        <authorList>
            <person name="Nelson W.C."/>
            <person name="Romine M.F."/>
            <person name="Lindemann S.R."/>
        </authorList>
    </citation>
    <scope>NUCLEOTIDE SEQUENCE [LARGE SCALE GENOMIC DNA]</scope>
    <source>
        <strain evidence="3">HL-91</strain>
    </source>
</reference>
<evidence type="ECO:0000313" key="5">
    <source>
        <dbReference type="Proteomes" id="UP000182045"/>
    </source>
</evidence>
<gene>
    <name evidence="2" type="ORF">Ga0058931_0992</name>
    <name evidence="3" type="ORF">HLUCCA05_09625</name>
</gene>
<dbReference type="Pfam" id="PF10067">
    <property type="entry name" value="DUF2306"/>
    <property type="match status" value="1"/>
</dbReference>
<feature type="transmembrane region" description="Helical" evidence="1">
    <location>
        <begin position="44"/>
        <end position="61"/>
    </location>
</feature>
<dbReference type="Proteomes" id="UP000182045">
    <property type="component" value="Unassembled WGS sequence"/>
</dbReference>
<feature type="transmembrane region" description="Helical" evidence="1">
    <location>
        <begin position="67"/>
        <end position="85"/>
    </location>
</feature>
<dbReference type="STRING" id="1666912.Ga0058931_0992"/>
<name>A0A0P7YQS3_9RHOB</name>